<evidence type="ECO:0000256" key="4">
    <source>
        <dbReference type="ARBA" id="ARBA00022989"/>
    </source>
</evidence>
<feature type="region of interest" description="Disordered" evidence="6">
    <location>
        <begin position="65"/>
        <end position="85"/>
    </location>
</feature>
<dbReference type="InterPro" id="IPR031435">
    <property type="entry name" value="TMEM132_N"/>
</dbReference>
<evidence type="ECO:0000313" key="15">
    <source>
        <dbReference type="Proteomes" id="UP001458880"/>
    </source>
</evidence>
<evidence type="ECO:0000259" key="13">
    <source>
        <dbReference type="Pfam" id="PF23487"/>
    </source>
</evidence>
<reference evidence="14 15" key="1">
    <citation type="journal article" date="2024" name="BMC Genomics">
        <title>De novo assembly and annotation of Popillia japonica's genome with initial clues to its potential as an invasive pest.</title>
        <authorList>
            <person name="Cucini C."/>
            <person name="Boschi S."/>
            <person name="Funari R."/>
            <person name="Cardaioli E."/>
            <person name="Iannotti N."/>
            <person name="Marturano G."/>
            <person name="Paoli F."/>
            <person name="Bruttini M."/>
            <person name="Carapelli A."/>
            <person name="Frati F."/>
            <person name="Nardi F."/>
        </authorList>
    </citation>
    <scope>NUCLEOTIDE SEQUENCE [LARGE SCALE GENOMIC DNA]</scope>
    <source>
        <strain evidence="14">DMR45628</strain>
    </source>
</reference>
<evidence type="ECO:0000259" key="8">
    <source>
        <dbReference type="Pfam" id="PF15705"/>
    </source>
</evidence>
<dbReference type="Pfam" id="PF23481">
    <property type="entry name" value="Ig_TMEM132_2nd"/>
    <property type="match status" value="1"/>
</dbReference>
<feature type="compositionally biased region" description="Basic and acidic residues" evidence="6">
    <location>
        <begin position="1126"/>
        <end position="1141"/>
    </location>
</feature>
<dbReference type="Pfam" id="PF23487">
    <property type="entry name" value="Ig_TMEM132_6th"/>
    <property type="match status" value="1"/>
</dbReference>
<evidence type="ECO:0000259" key="11">
    <source>
        <dbReference type="Pfam" id="PF23481"/>
    </source>
</evidence>
<dbReference type="InterPro" id="IPR031436">
    <property type="entry name" value="TMEM132_C"/>
</dbReference>
<feature type="region of interest" description="Disordered" evidence="6">
    <location>
        <begin position="977"/>
        <end position="996"/>
    </location>
</feature>
<dbReference type="InterPro" id="IPR031437">
    <property type="entry name" value="Ig_TMEM132_4th"/>
</dbReference>
<feature type="transmembrane region" description="Helical" evidence="7">
    <location>
        <begin position="934"/>
        <end position="958"/>
    </location>
</feature>
<feature type="domain" description="Transmembrane protein TMEM132 C-terminal" evidence="9">
    <location>
        <begin position="909"/>
        <end position="1019"/>
    </location>
</feature>
<evidence type="ECO:0000256" key="3">
    <source>
        <dbReference type="ARBA" id="ARBA00022692"/>
    </source>
</evidence>
<protein>
    <submittedName>
        <fullName evidence="14">Mature oligodendrocyte transmembrane protein, TMEM132D, C-term</fullName>
    </submittedName>
</protein>
<feature type="domain" description="Transmembrane protein TMEM132 fifth" evidence="12">
    <location>
        <begin position="580"/>
        <end position="726"/>
    </location>
</feature>
<dbReference type="Pfam" id="PF23486">
    <property type="entry name" value="Ig_TMEM132_5th"/>
    <property type="match status" value="1"/>
</dbReference>
<dbReference type="Pfam" id="PF15706">
    <property type="entry name" value="TMEM132_C"/>
    <property type="match status" value="1"/>
</dbReference>
<evidence type="ECO:0000259" key="10">
    <source>
        <dbReference type="Pfam" id="PF16070"/>
    </source>
</evidence>
<proteinExistence type="inferred from homology"/>
<keyword evidence="4 7" id="KW-1133">Transmembrane helix</keyword>
<gene>
    <name evidence="14" type="ORF">QE152_g27305</name>
</gene>
<feature type="domain" description="Transmembrane protein TMEM132 N-terminal" evidence="8">
    <location>
        <begin position="50"/>
        <end position="118"/>
    </location>
</feature>
<dbReference type="PANTHER" id="PTHR13388">
    <property type="entry name" value="DETONATOR, ISOFORM E"/>
    <property type="match status" value="1"/>
</dbReference>
<feature type="region of interest" description="Disordered" evidence="6">
    <location>
        <begin position="1236"/>
        <end position="1258"/>
    </location>
</feature>
<feature type="domain" description="Transmembrane protein family 132 fourth" evidence="10">
    <location>
        <begin position="478"/>
        <end position="574"/>
    </location>
</feature>
<feature type="region of interest" description="Disordered" evidence="6">
    <location>
        <begin position="372"/>
        <end position="406"/>
    </location>
</feature>
<dbReference type="InterPro" id="IPR055423">
    <property type="entry name" value="Ig_TMEM132_5th"/>
</dbReference>
<evidence type="ECO:0000256" key="6">
    <source>
        <dbReference type="SAM" id="MobiDB-lite"/>
    </source>
</evidence>
<dbReference type="PANTHER" id="PTHR13388:SF11">
    <property type="entry name" value="DETONATOR, ISOFORM E"/>
    <property type="match status" value="1"/>
</dbReference>
<evidence type="ECO:0000313" key="14">
    <source>
        <dbReference type="EMBL" id="KAK9708284.1"/>
    </source>
</evidence>
<feature type="compositionally biased region" description="Basic and acidic residues" evidence="6">
    <location>
        <begin position="983"/>
        <end position="996"/>
    </location>
</feature>
<comment type="caution">
    <text evidence="14">The sequence shown here is derived from an EMBL/GenBank/DDBJ whole genome shotgun (WGS) entry which is preliminary data.</text>
</comment>
<evidence type="ECO:0000259" key="12">
    <source>
        <dbReference type="Pfam" id="PF23486"/>
    </source>
</evidence>
<evidence type="ECO:0000259" key="9">
    <source>
        <dbReference type="Pfam" id="PF15706"/>
    </source>
</evidence>
<evidence type="ECO:0000256" key="5">
    <source>
        <dbReference type="ARBA" id="ARBA00023136"/>
    </source>
</evidence>
<feature type="region of interest" description="Disordered" evidence="6">
    <location>
        <begin position="1064"/>
        <end position="1208"/>
    </location>
</feature>
<keyword evidence="5 7" id="KW-0472">Membrane</keyword>
<organism evidence="14 15">
    <name type="scientific">Popillia japonica</name>
    <name type="common">Japanese beetle</name>
    <dbReference type="NCBI Taxonomy" id="7064"/>
    <lineage>
        <taxon>Eukaryota</taxon>
        <taxon>Metazoa</taxon>
        <taxon>Ecdysozoa</taxon>
        <taxon>Arthropoda</taxon>
        <taxon>Hexapoda</taxon>
        <taxon>Insecta</taxon>
        <taxon>Pterygota</taxon>
        <taxon>Neoptera</taxon>
        <taxon>Endopterygota</taxon>
        <taxon>Coleoptera</taxon>
        <taxon>Polyphaga</taxon>
        <taxon>Scarabaeiformia</taxon>
        <taxon>Scarabaeidae</taxon>
        <taxon>Rutelinae</taxon>
        <taxon>Popillia</taxon>
    </lineage>
</organism>
<feature type="compositionally biased region" description="Basic residues" evidence="6">
    <location>
        <begin position="1166"/>
        <end position="1178"/>
    </location>
</feature>
<dbReference type="Pfam" id="PF15705">
    <property type="entry name" value="TMEM132_N"/>
    <property type="match status" value="1"/>
</dbReference>
<sequence length="1340" mass="147939">MWVSSNANAKPAITKRTPAPFENFCRRPKAFLEFRDSLRSMFNVGYTKCVNVHFENKDGGFFLKQSPRQHFPTSPQDPNSSTTSPLSIDRFTVFQSSQPISVRATYGPFSTKQTVPARYVVPDPLPLNATGISVDIQELATHHLDMSAHIVRNEIPRDTPVLRVLFHTGTDPGARRQILLARHHQVCIVLHAIMTNKNPLNAACSPDGEDGVCLAQVTIPSSWWPPLPSPDKNGRQGKMVKTPPRLVQVSYSIQEPKPEDGENCIPQMQLQPSTVLGMIPLVPARAAYKETQLAEGLIMLVPHPPLFPLSRMHIPVFIEKEKANSISGVIIKARVKSGIRLLKAVETDPAWNITQEINTRHTGATLNILRRTPPESEAPSAPPSPSSPSGFPTSSASSSSSSSSSPDGELFELFTWLVEISEDAPEPYEDAKVVWTAKYEPPQDDGGGSVGIGEQHVSKAEGRKSITKLDIQKDDIQAVVPISKNWEVLNTAVLTGRQVSQAMKIFIVSQAGKAADVTFQASCHSEDDSVLKVSSSCSSVYVDGSEARGSVNGSVLVKYGTYTGLARFTVWMPEFPLDLMVPDTRLSQLKSWKVPDYQPSIKTRRRKRSYSSGWRGSSMITDDMGNIVDRPACRLRYQQTTVDVYAHFMATDHDSGRVTYLINRRTWLRVTDLVLPLLRVSDPRIASLHGRILQGRSMGRTDVQVLSPMTGRVIGAKEVRVGNDKVGLTRLSVQVVSGLQLNISPDNSIENGYVAETSVTRKLTAQYQEGLLDIELEFSDGSRTPLREVADSDYHLLVESIDPEIVAFAPMVASHHPRVIAVGEGNGDLLQVTILLAEECRGPARSKNKLAGVLGTAAASVVVDFSSSELQHRPDILQNDGGSYGSAKGSRDFHDLTDILKDDDGEPNVQARQYQGNKGVTRHQAPMLMTPLEISMYVLLAAFCFAIVVFVVSCVVYASKFKPSEVGIDGMRAAPVSSSNSVMHRDNKKPRETTTNVHDWKPRETTTNVHDWVWLGRATLDHSNRNSTVNNNTTEMRITTNPLNMNYCEPEDCVVTSFSNPTHIELPSSRPVENPPPPKPVVDSSTYCKSKGGRNPIVTSSTDELEVWNKPTPPPPLPPHGISQTEKQKEIKKQDTIEEYKPPVPPHRNIASVAGPPSNSVEASPTRKHHHHHHHRNTRPQIENGAKAKYEGRPQPPEYTNRYSSRNDDIVVECEPQEPPKRSVFEFDDDLPPVVASPAVNNCGAEQQQSPPPVIAKASNNNEEDAQFVQYVKSPTRNNVNPRNSGEIKKATIIGNPMYSTEDQPQEENSTDLAGLDGLQLDMDYDQIMHYFENLKESNA</sequence>
<evidence type="ECO:0000256" key="1">
    <source>
        <dbReference type="ARBA" id="ARBA00004479"/>
    </source>
</evidence>
<dbReference type="GO" id="GO:0016020">
    <property type="term" value="C:membrane"/>
    <property type="evidence" value="ECO:0007669"/>
    <property type="project" value="UniProtKB-SubCell"/>
</dbReference>
<dbReference type="InterPro" id="IPR026307">
    <property type="entry name" value="TMEM132"/>
</dbReference>
<comment type="similarity">
    <text evidence="2">Belongs to the TMEM132 family.</text>
</comment>
<feature type="domain" description="Transmembrane protein TMEM132 sixth" evidence="13">
    <location>
        <begin position="728"/>
        <end position="841"/>
    </location>
</feature>
<keyword evidence="3 7" id="KW-0812">Transmembrane</keyword>
<keyword evidence="15" id="KW-1185">Reference proteome</keyword>
<dbReference type="InterPro" id="IPR055422">
    <property type="entry name" value="Ig_TMEM132_2nd"/>
</dbReference>
<accession>A0AAW1JTH0</accession>
<name>A0AAW1JTH0_POPJA</name>
<evidence type="ECO:0000256" key="7">
    <source>
        <dbReference type="SAM" id="Phobius"/>
    </source>
</evidence>
<evidence type="ECO:0000256" key="2">
    <source>
        <dbReference type="ARBA" id="ARBA00006166"/>
    </source>
</evidence>
<feature type="domain" description="Transmembrane protein TMEM132 second Ig-like" evidence="11">
    <location>
        <begin position="146"/>
        <end position="257"/>
    </location>
</feature>
<dbReference type="Proteomes" id="UP001458880">
    <property type="component" value="Unassembled WGS sequence"/>
</dbReference>
<feature type="compositionally biased region" description="Low complexity" evidence="6">
    <location>
        <begin position="387"/>
        <end position="406"/>
    </location>
</feature>
<dbReference type="Pfam" id="PF16070">
    <property type="entry name" value="Ig_TMEM132_4th"/>
    <property type="match status" value="1"/>
</dbReference>
<comment type="subcellular location">
    <subcellularLocation>
        <location evidence="1">Membrane</location>
        <topology evidence="1">Single-pass type I membrane protein</topology>
    </subcellularLocation>
</comment>
<feature type="compositionally biased region" description="Polar residues" evidence="6">
    <location>
        <begin position="66"/>
        <end position="85"/>
    </location>
</feature>
<dbReference type="EMBL" id="JASPKY010000333">
    <property type="protein sequence ID" value="KAK9708284.1"/>
    <property type="molecule type" value="Genomic_DNA"/>
</dbReference>
<dbReference type="InterPro" id="IPR055424">
    <property type="entry name" value="Ig_TMEM132_6th"/>
</dbReference>